<evidence type="ECO:0000313" key="3">
    <source>
        <dbReference type="Proteomes" id="UP000178747"/>
    </source>
</evidence>
<gene>
    <name evidence="2" type="ORF">A3J62_01760</name>
</gene>
<evidence type="ECO:0008006" key="4">
    <source>
        <dbReference type="Google" id="ProtNLM"/>
    </source>
</evidence>
<dbReference type="EMBL" id="MHIH01000038">
    <property type="protein sequence ID" value="OGY47316.1"/>
    <property type="molecule type" value="Genomic_DNA"/>
</dbReference>
<comment type="caution">
    <text evidence="2">The sequence shown here is derived from an EMBL/GenBank/DDBJ whole genome shotgun (WGS) entry which is preliminary data.</text>
</comment>
<proteinExistence type="predicted"/>
<sequence>MANSIEKIVSLIQQTGDKCIILDSEGNPSFVIMSFSSYEQLISGKADIQGLTEDQLIEKINQDVANWRSAQQNNEEPSNWQSLGAVIRERKASRQDLKIAEEPTERDENSLNEAKKDETEDKYYFEPIE</sequence>
<evidence type="ECO:0000256" key="1">
    <source>
        <dbReference type="SAM" id="MobiDB-lite"/>
    </source>
</evidence>
<dbReference type="AlphaFoldDB" id="A0A1G1Y671"/>
<accession>A0A1G1Y671</accession>
<feature type="region of interest" description="Disordered" evidence="1">
    <location>
        <begin position="95"/>
        <end position="129"/>
    </location>
</feature>
<reference evidence="2 3" key="1">
    <citation type="journal article" date="2016" name="Nat. Commun.">
        <title>Thousands of microbial genomes shed light on interconnected biogeochemical processes in an aquifer system.</title>
        <authorList>
            <person name="Anantharaman K."/>
            <person name="Brown C.T."/>
            <person name="Hug L.A."/>
            <person name="Sharon I."/>
            <person name="Castelle C.J."/>
            <person name="Probst A.J."/>
            <person name="Thomas B.C."/>
            <person name="Singh A."/>
            <person name="Wilkins M.J."/>
            <person name="Karaoz U."/>
            <person name="Brodie E.L."/>
            <person name="Williams K.H."/>
            <person name="Hubbard S.S."/>
            <person name="Banfield J.F."/>
        </authorList>
    </citation>
    <scope>NUCLEOTIDE SEQUENCE [LARGE SCALE GENOMIC DNA]</scope>
</reference>
<evidence type="ECO:0000313" key="2">
    <source>
        <dbReference type="EMBL" id="OGY47316.1"/>
    </source>
</evidence>
<protein>
    <recommendedName>
        <fullName evidence="4">Antitoxin</fullName>
    </recommendedName>
</protein>
<name>A0A1G1Y671_9BACT</name>
<organism evidence="2 3">
    <name type="scientific">Candidatus Buchananbacteria bacterium RIFCSPHIGHO2_02_FULL_38_8</name>
    <dbReference type="NCBI Taxonomy" id="1797538"/>
    <lineage>
        <taxon>Bacteria</taxon>
        <taxon>Candidatus Buchananiibacteriota</taxon>
    </lineage>
</organism>
<dbReference type="Proteomes" id="UP000178747">
    <property type="component" value="Unassembled WGS sequence"/>
</dbReference>